<reference evidence="1 2" key="1">
    <citation type="journal article" date="2017" name="Curr. Biol.">
        <title>The Evolution of Venom by Co-option of Single-Copy Genes.</title>
        <authorList>
            <person name="Martinson E.O."/>
            <person name="Mrinalini"/>
            <person name="Kelkar Y.D."/>
            <person name="Chang C.H."/>
            <person name="Werren J.H."/>
        </authorList>
    </citation>
    <scope>NUCLEOTIDE SEQUENCE [LARGE SCALE GENOMIC DNA]</scope>
    <source>
        <strain evidence="1 2">Alberta</strain>
        <tissue evidence="1">Whole body</tissue>
    </source>
</reference>
<sequence>MRAPSTTTRAQISSESGKVHIHPLLFTVLFIISV</sequence>
<dbReference type="AlphaFoldDB" id="A0A232EDM8"/>
<proteinExistence type="predicted"/>
<protein>
    <submittedName>
        <fullName evidence="1">Uncharacterized protein</fullName>
    </submittedName>
</protein>
<evidence type="ECO:0000313" key="1">
    <source>
        <dbReference type="EMBL" id="OXU16445.1"/>
    </source>
</evidence>
<dbReference type="Proteomes" id="UP000215335">
    <property type="component" value="Unassembled WGS sequence"/>
</dbReference>
<dbReference type="EMBL" id="NNAY01006190">
    <property type="protein sequence ID" value="OXU16445.1"/>
    <property type="molecule type" value="Genomic_DNA"/>
</dbReference>
<comment type="caution">
    <text evidence="1">The sequence shown here is derived from an EMBL/GenBank/DDBJ whole genome shotgun (WGS) entry which is preliminary data.</text>
</comment>
<accession>A0A232EDM8</accession>
<organism evidence="1 2">
    <name type="scientific">Trichomalopsis sarcophagae</name>
    <dbReference type="NCBI Taxonomy" id="543379"/>
    <lineage>
        <taxon>Eukaryota</taxon>
        <taxon>Metazoa</taxon>
        <taxon>Ecdysozoa</taxon>
        <taxon>Arthropoda</taxon>
        <taxon>Hexapoda</taxon>
        <taxon>Insecta</taxon>
        <taxon>Pterygota</taxon>
        <taxon>Neoptera</taxon>
        <taxon>Endopterygota</taxon>
        <taxon>Hymenoptera</taxon>
        <taxon>Apocrita</taxon>
        <taxon>Proctotrupomorpha</taxon>
        <taxon>Chalcidoidea</taxon>
        <taxon>Pteromalidae</taxon>
        <taxon>Pteromalinae</taxon>
        <taxon>Trichomalopsis</taxon>
    </lineage>
</organism>
<gene>
    <name evidence="1" type="ORF">TSAR_014868</name>
</gene>
<evidence type="ECO:0000313" key="2">
    <source>
        <dbReference type="Proteomes" id="UP000215335"/>
    </source>
</evidence>
<keyword evidence="2" id="KW-1185">Reference proteome</keyword>
<name>A0A232EDM8_9HYME</name>